<dbReference type="EMBL" id="FR695874">
    <property type="protein sequence ID" value="CBX29987.1"/>
    <property type="molecule type" value="Genomic_DNA"/>
</dbReference>
<accession>E1YIE0</accession>
<dbReference type="AlphaFoldDB" id="E1YIE0"/>
<proteinExistence type="predicted"/>
<reference evidence="1" key="1">
    <citation type="journal article" date="2011" name="Environ. Microbiol.">
        <title>Genomic insights into the metabolic potential of the polycyclic aromatic hydrocarbon degrading sulfate-reducing Deltaproteobacterium N47.</title>
        <authorList>
            <person name="Bergmann F."/>
            <person name="Selesi D."/>
            <person name="Weinmaier T."/>
            <person name="Tischler P."/>
            <person name="Rattei T."/>
            <person name="Meckenstock R.U."/>
        </authorList>
    </citation>
    <scope>NUCLEOTIDE SEQUENCE</scope>
</reference>
<evidence type="ECO:0000313" key="1">
    <source>
        <dbReference type="EMBL" id="CBX29987.1"/>
    </source>
</evidence>
<name>E1YIE0_9BACT</name>
<gene>
    <name evidence="1" type="ORF">N47_D27960</name>
</gene>
<protein>
    <submittedName>
        <fullName evidence="1">Uncharacterized protein</fullName>
    </submittedName>
</protein>
<sequence length="40" mass="4752">MSDLIRHMEHIEKFSYILSVIILIKHPFKNPRKAFDAKIA</sequence>
<organism evidence="1">
    <name type="scientific">uncultured Desulfobacterium sp</name>
    <dbReference type="NCBI Taxonomy" id="201089"/>
    <lineage>
        <taxon>Bacteria</taxon>
        <taxon>Pseudomonadati</taxon>
        <taxon>Thermodesulfobacteriota</taxon>
        <taxon>Desulfobacteria</taxon>
        <taxon>Desulfobacterales</taxon>
        <taxon>Desulfobacteriaceae</taxon>
        <taxon>Desulfobacterium</taxon>
        <taxon>environmental samples</taxon>
    </lineage>
</organism>